<dbReference type="RefSeq" id="XP_040805072.1">
    <property type="nucleotide sequence ID" value="XM_040939904.1"/>
</dbReference>
<reference evidence="1 2" key="1">
    <citation type="submission" date="2018-02" db="EMBL/GenBank/DDBJ databases">
        <title>The genomes of Aspergillus section Nigri reveals drivers in fungal speciation.</title>
        <authorList>
            <consortium name="DOE Joint Genome Institute"/>
            <person name="Vesth T.C."/>
            <person name="Nybo J."/>
            <person name="Theobald S."/>
            <person name="Brandl J."/>
            <person name="Frisvad J.C."/>
            <person name="Nielsen K.F."/>
            <person name="Lyhne E.K."/>
            <person name="Kogle M.E."/>
            <person name="Kuo A."/>
            <person name="Riley R."/>
            <person name="Clum A."/>
            <person name="Nolan M."/>
            <person name="Lipzen A."/>
            <person name="Salamov A."/>
            <person name="Henrissat B."/>
            <person name="Wiebenga A."/>
            <person name="De vries R.P."/>
            <person name="Grigoriev I.V."/>
            <person name="Mortensen U.H."/>
            <person name="Andersen M.R."/>
            <person name="Baker S.E."/>
        </authorList>
    </citation>
    <scope>NUCLEOTIDE SEQUENCE [LARGE SCALE GENOMIC DNA]</scope>
    <source>
        <strain evidence="1 2">CBS 313.89</strain>
    </source>
</reference>
<gene>
    <name evidence="1" type="ORF">BO72DRAFT_237678</name>
</gene>
<dbReference type="Proteomes" id="UP000249789">
    <property type="component" value="Unassembled WGS sequence"/>
</dbReference>
<proteinExistence type="predicted"/>
<dbReference type="EMBL" id="KZ824626">
    <property type="protein sequence ID" value="RAK81062.1"/>
    <property type="molecule type" value="Genomic_DNA"/>
</dbReference>
<evidence type="ECO:0000313" key="1">
    <source>
        <dbReference type="EMBL" id="RAK81062.1"/>
    </source>
</evidence>
<dbReference type="VEuPathDB" id="FungiDB:BO72DRAFT_237678"/>
<protein>
    <submittedName>
        <fullName evidence="1">Uncharacterized protein</fullName>
    </submittedName>
</protein>
<evidence type="ECO:0000313" key="2">
    <source>
        <dbReference type="Proteomes" id="UP000249789"/>
    </source>
</evidence>
<keyword evidence="2" id="KW-1185">Reference proteome</keyword>
<sequence>MDMLWNGKKIWVSSSQSLHGPRWGYLKPMRKSFCMLPSLTSSSQKWEQTTRFITACKIDS</sequence>
<dbReference type="AlphaFoldDB" id="A0A8G1W222"/>
<accession>A0A8G1W222</accession>
<name>A0A8G1W222_9EURO</name>
<organism evidence="1 2">
    <name type="scientific">Aspergillus fijiensis CBS 313.89</name>
    <dbReference type="NCBI Taxonomy" id="1448319"/>
    <lineage>
        <taxon>Eukaryota</taxon>
        <taxon>Fungi</taxon>
        <taxon>Dikarya</taxon>
        <taxon>Ascomycota</taxon>
        <taxon>Pezizomycotina</taxon>
        <taxon>Eurotiomycetes</taxon>
        <taxon>Eurotiomycetidae</taxon>
        <taxon>Eurotiales</taxon>
        <taxon>Aspergillaceae</taxon>
        <taxon>Aspergillus</taxon>
    </lineage>
</organism>
<dbReference type="GeneID" id="63857237"/>